<organism evidence="1 2">
    <name type="scientific">Secundilactobacillus oryzae JCM 18671</name>
    <dbReference type="NCBI Taxonomy" id="1291743"/>
    <lineage>
        <taxon>Bacteria</taxon>
        <taxon>Bacillati</taxon>
        <taxon>Bacillota</taxon>
        <taxon>Bacilli</taxon>
        <taxon>Lactobacillales</taxon>
        <taxon>Lactobacillaceae</taxon>
        <taxon>Secundilactobacillus</taxon>
    </lineage>
</organism>
<protein>
    <submittedName>
        <fullName evidence="1">Uncharacterized protein</fullName>
    </submittedName>
</protein>
<dbReference type="EMBL" id="BBJM01000011">
    <property type="protein sequence ID" value="GAK47725.1"/>
    <property type="molecule type" value="Genomic_DNA"/>
</dbReference>
<reference evidence="1" key="1">
    <citation type="journal article" date="2014" name="Genome Announc.">
        <title>Draft Genome Sequence of Lactobacillus oryzae Strain SG293T.</title>
        <authorList>
            <person name="Tanizawa Y."/>
            <person name="Fujisawa T."/>
            <person name="Mochizuki T."/>
            <person name="Kaminuma E."/>
            <person name="Nakamura Y."/>
            <person name="Tohno M."/>
        </authorList>
    </citation>
    <scope>NUCLEOTIDE SEQUENCE [LARGE SCALE GENOMIC DNA]</scope>
    <source>
        <strain evidence="1">SG293</strain>
    </source>
</reference>
<sequence>MDIRDTSQLKPYTLQFWGYDPEHIGQTQLLSRDVLVSEDTVAAMTSKKVPKYLRFVVKDGQALVIREDCVMSLWEQI</sequence>
<dbReference type="OrthoDB" id="2324773at2"/>
<evidence type="ECO:0000313" key="1">
    <source>
        <dbReference type="EMBL" id="GAK47725.1"/>
    </source>
</evidence>
<comment type="caution">
    <text evidence="1">The sequence shown here is derived from an EMBL/GenBank/DDBJ whole genome shotgun (WGS) entry which is preliminary data.</text>
</comment>
<dbReference type="STRING" id="1291743.LOSG293_110410"/>
<evidence type="ECO:0000313" key="2">
    <source>
        <dbReference type="Proteomes" id="UP000028700"/>
    </source>
</evidence>
<keyword evidence="2" id="KW-1185">Reference proteome</keyword>
<proteinExistence type="predicted"/>
<accession>A0A081BI57</accession>
<dbReference type="RefSeq" id="WP_034527345.1">
    <property type="nucleotide sequence ID" value="NZ_BBAZ01000001.1"/>
</dbReference>
<dbReference type="Proteomes" id="UP000028700">
    <property type="component" value="Unassembled WGS sequence"/>
</dbReference>
<gene>
    <name evidence="1" type="ORF">LOSG293_110410</name>
</gene>
<dbReference type="AlphaFoldDB" id="A0A081BI57"/>
<name>A0A081BI57_9LACO</name>